<evidence type="ECO:0000256" key="6">
    <source>
        <dbReference type="ARBA" id="ARBA00022989"/>
    </source>
</evidence>
<feature type="transmembrane region" description="Helical" evidence="9">
    <location>
        <begin position="7"/>
        <end position="26"/>
    </location>
</feature>
<keyword evidence="11" id="KW-1185">Reference proteome</keyword>
<dbReference type="Pfam" id="PF12822">
    <property type="entry name" value="ECF_trnsprt"/>
    <property type="match status" value="1"/>
</dbReference>
<accession>A0ABS9GXN5</accession>
<dbReference type="PANTHER" id="PTHR38438:SF1">
    <property type="entry name" value="RIBOFLAVIN TRANSPORTER RIBU"/>
    <property type="match status" value="1"/>
</dbReference>
<keyword evidence="7 8" id="KW-0472">Membrane</keyword>
<name>A0ABS9GXN5_9BACL</name>
<dbReference type="PANTHER" id="PTHR38438">
    <property type="entry name" value="RIBOFLAVIN TRANSPORTER RIBU"/>
    <property type="match status" value="1"/>
</dbReference>
<comment type="function">
    <text evidence="8">Probably a riboflavin-binding protein that interacts with the energy-coupling factor (ECF) ABC-transporter complex.</text>
</comment>
<dbReference type="RefSeq" id="WP_236330947.1">
    <property type="nucleotide sequence ID" value="NZ_JAKIJS010000001.1"/>
</dbReference>
<dbReference type="EMBL" id="JAKIJS010000001">
    <property type="protein sequence ID" value="MCF6136370.1"/>
    <property type="molecule type" value="Genomic_DNA"/>
</dbReference>
<comment type="caution">
    <text evidence="10">The sequence shown here is derived from an EMBL/GenBank/DDBJ whole genome shotgun (WGS) entry which is preliminary data.</text>
</comment>
<evidence type="ECO:0000313" key="10">
    <source>
        <dbReference type="EMBL" id="MCF6136370.1"/>
    </source>
</evidence>
<evidence type="ECO:0000256" key="4">
    <source>
        <dbReference type="ARBA" id="ARBA00022475"/>
    </source>
</evidence>
<evidence type="ECO:0000256" key="3">
    <source>
        <dbReference type="ARBA" id="ARBA00022448"/>
    </source>
</evidence>
<keyword evidence="3 8" id="KW-0813">Transport</keyword>
<evidence type="ECO:0000256" key="7">
    <source>
        <dbReference type="ARBA" id="ARBA00023136"/>
    </source>
</evidence>
<gene>
    <name evidence="10" type="ORF">L2716_01425</name>
</gene>
<comment type="subcellular location">
    <subcellularLocation>
        <location evidence="1">Cell membrane</location>
        <topology evidence="1">Multi-pass membrane protein</topology>
    </subcellularLocation>
</comment>
<comment type="similarity">
    <text evidence="2 8">Belongs to the prokaryotic riboflavin transporter (P-RFT) (TC 2.A.87) family.</text>
</comment>
<dbReference type="Gene3D" id="1.10.1760.20">
    <property type="match status" value="1"/>
</dbReference>
<dbReference type="InterPro" id="IPR025720">
    <property type="entry name" value="RibU"/>
</dbReference>
<dbReference type="Proteomes" id="UP001649381">
    <property type="component" value="Unassembled WGS sequence"/>
</dbReference>
<evidence type="ECO:0000256" key="2">
    <source>
        <dbReference type="ARBA" id="ARBA00005540"/>
    </source>
</evidence>
<evidence type="ECO:0000256" key="5">
    <source>
        <dbReference type="ARBA" id="ARBA00022692"/>
    </source>
</evidence>
<organism evidence="10 11">
    <name type="scientific">Pseudalkalibacillus berkeleyi</name>
    <dbReference type="NCBI Taxonomy" id="1069813"/>
    <lineage>
        <taxon>Bacteria</taxon>
        <taxon>Bacillati</taxon>
        <taxon>Bacillota</taxon>
        <taxon>Bacilli</taxon>
        <taxon>Bacillales</taxon>
        <taxon>Fictibacillaceae</taxon>
        <taxon>Pseudalkalibacillus</taxon>
    </lineage>
</organism>
<keyword evidence="5 9" id="KW-0812">Transmembrane</keyword>
<keyword evidence="4 8" id="KW-1003">Cell membrane</keyword>
<dbReference type="InterPro" id="IPR024529">
    <property type="entry name" value="ECF_trnsprt_substrate-spec"/>
</dbReference>
<evidence type="ECO:0000256" key="1">
    <source>
        <dbReference type="ARBA" id="ARBA00004651"/>
    </source>
</evidence>
<reference evidence="10 11" key="1">
    <citation type="submission" date="2022-01" db="EMBL/GenBank/DDBJ databases">
        <title>Alkalihalobacillus sp. EGI L200015, a novel bacterium isolated from a salt lake sediment.</title>
        <authorList>
            <person name="Gao L."/>
            <person name="Fang B.-Z."/>
            <person name="Li W.-J."/>
        </authorList>
    </citation>
    <scope>NUCLEOTIDE SEQUENCE [LARGE SCALE GENOMIC DNA]</scope>
    <source>
        <strain evidence="10 11">KCTC 12718</strain>
    </source>
</reference>
<evidence type="ECO:0000256" key="8">
    <source>
        <dbReference type="PIRNR" id="PIRNR037778"/>
    </source>
</evidence>
<evidence type="ECO:0000256" key="9">
    <source>
        <dbReference type="SAM" id="Phobius"/>
    </source>
</evidence>
<feature type="transmembrane region" description="Helical" evidence="9">
    <location>
        <begin position="113"/>
        <end position="134"/>
    </location>
</feature>
<evidence type="ECO:0000313" key="11">
    <source>
        <dbReference type="Proteomes" id="UP001649381"/>
    </source>
</evidence>
<protein>
    <recommendedName>
        <fullName evidence="8">Riboflavin transporter</fullName>
    </recommendedName>
</protein>
<dbReference type="PIRSF" id="PIRSF037778">
    <property type="entry name" value="UCP037778_transp_RibU"/>
    <property type="match status" value="1"/>
</dbReference>
<sequence length="193" mass="21301">MQPKGKLYRMIAVSLMSSIAYVLMLLDFPFPGLPPFLKIDLSDVPALLSGIVFGPVAGITVEAIKNILHYGVQGSMTGVPVGQFANFIAGSLFIVPAAILFRKYRSKKGLTLGLLTGALTMTLMMALLNYVLILPAYTWFLNYDPMTSEMMTQLIITGITPFNLIKSTIVAGLFIMIYYKLSPYLNRMEQRSS</sequence>
<feature type="transmembrane region" description="Helical" evidence="9">
    <location>
        <begin position="84"/>
        <end position="101"/>
    </location>
</feature>
<feature type="transmembrane region" description="Helical" evidence="9">
    <location>
        <begin position="154"/>
        <end position="179"/>
    </location>
</feature>
<keyword evidence="6 9" id="KW-1133">Transmembrane helix</keyword>
<proteinExistence type="inferred from homology"/>